<gene>
    <name evidence="2" type="ORF">BCF88_10556</name>
</gene>
<proteinExistence type="predicted"/>
<evidence type="ECO:0000313" key="2">
    <source>
        <dbReference type="EMBL" id="PYF43132.1"/>
    </source>
</evidence>
<evidence type="ECO:0000313" key="3">
    <source>
        <dbReference type="Proteomes" id="UP000247715"/>
    </source>
</evidence>
<keyword evidence="1" id="KW-1133">Transmembrane helix</keyword>
<dbReference type="Proteomes" id="UP000247715">
    <property type="component" value="Unassembled WGS sequence"/>
</dbReference>
<reference evidence="2 3" key="1">
    <citation type="submission" date="2018-06" db="EMBL/GenBank/DDBJ databases">
        <title>Genomic Encyclopedia of Archaeal and Bacterial Type Strains, Phase II (KMG-II): from individual species to whole genera.</title>
        <authorList>
            <person name="Goeker M."/>
        </authorList>
    </citation>
    <scope>NUCLEOTIDE SEQUENCE [LARGE SCALE GENOMIC DNA]</scope>
    <source>
        <strain evidence="2 3">ATCC 29103</strain>
    </source>
</reference>
<feature type="transmembrane region" description="Helical" evidence="1">
    <location>
        <begin position="182"/>
        <end position="206"/>
    </location>
</feature>
<keyword evidence="1" id="KW-0472">Membrane</keyword>
<feature type="transmembrane region" description="Helical" evidence="1">
    <location>
        <begin position="55"/>
        <end position="81"/>
    </location>
</feature>
<feature type="transmembrane region" description="Helical" evidence="1">
    <location>
        <begin position="20"/>
        <end position="43"/>
    </location>
</feature>
<sequence length="277" mass="32730">MNNRKNELKKLKKYELYSSWYLILLLTAIFATWLLVIYIVAIFQNKYAHDDSFRLINDIVVSVVTGLISGRLTILFAFIFLDLIKRSYIKDYFSYYSYLNSLRNKTKYTFFKDSKIPQELYKKTATQMTKTEFIFIVAKILDYSMMSPHYRNLVNEINTDFALHSFLTPNFNKQKSVAITKIIILDLLIPLAIESILLLLIIFVHQKQILDHVISVSAITRILIILLTTIFSLMVSITIYEFYLLKGIKNYNSFNDFYFLSFNNFEFKYLNSSLIKR</sequence>
<accession>A0A318U8E0</accession>
<dbReference type="RefSeq" id="WP_110858290.1">
    <property type="nucleotide sequence ID" value="NZ_LS991949.1"/>
</dbReference>
<protein>
    <submittedName>
        <fullName evidence="2">Uncharacterized protein</fullName>
    </submittedName>
</protein>
<organism evidence="2 3">
    <name type="scientific">Metamycoplasma alkalescens</name>
    <dbReference type="NCBI Taxonomy" id="45363"/>
    <lineage>
        <taxon>Bacteria</taxon>
        <taxon>Bacillati</taxon>
        <taxon>Mycoplasmatota</taxon>
        <taxon>Mycoplasmoidales</taxon>
        <taxon>Metamycoplasmataceae</taxon>
        <taxon>Metamycoplasma</taxon>
    </lineage>
</organism>
<evidence type="ECO:0000256" key="1">
    <source>
        <dbReference type="SAM" id="Phobius"/>
    </source>
</evidence>
<dbReference type="EMBL" id="QKLP01000005">
    <property type="protein sequence ID" value="PYF43132.1"/>
    <property type="molecule type" value="Genomic_DNA"/>
</dbReference>
<keyword evidence="1" id="KW-0812">Transmembrane</keyword>
<comment type="caution">
    <text evidence="2">The sequence shown here is derived from an EMBL/GenBank/DDBJ whole genome shotgun (WGS) entry which is preliminary data.</text>
</comment>
<name>A0A318U8E0_9BACT</name>
<dbReference type="AlphaFoldDB" id="A0A318U8E0"/>
<feature type="transmembrane region" description="Helical" evidence="1">
    <location>
        <begin position="218"/>
        <end position="243"/>
    </location>
</feature>